<feature type="domain" description="Fido" evidence="3">
    <location>
        <begin position="113"/>
        <end position="269"/>
    </location>
</feature>
<evidence type="ECO:0000256" key="2">
    <source>
        <dbReference type="PIRSR" id="PIRSR640198-2"/>
    </source>
</evidence>
<dbReference type="GO" id="GO:0005524">
    <property type="term" value="F:ATP binding"/>
    <property type="evidence" value="ECO:0007669"/>
    <property type="project" value="UniProtKB-KW"/>
</dbReference>
<dbReference type="EMBL" id="JACIDX010000019">
    <property type="protein sequence ID" value="MBB3957141.1"/>
    <property type="molecule type" value="Genomic_DNA"/>
</dbReference>
<feature type="binding site" evidence="2">
    <location>
        <begin position="210"/>
        <end position="217"/>
    </location>
    <ligand>
        <name>ATP</name>
        <dbReference type="ChEBI" id="CHEBI:30616"/>
    </ligand>
</feature>
<keyword evidence="5" id="KW-1185">Reference proteome</keyword>
<dbReference type="Gene3D" id="1.10.3290.10">
    <property type="entry name" value="Fido-like domain"/>
    <property type="match status" value="1"/>
</dbReference>
<dbReference type="RefSeq" id="WP_183628166.1">
    <property type="nucleotide sequence ID" value="NZ_JACIDX010000019.1"/>
</dbReference>
<dbReference type="Proteomes" id="UP000548867">
    <property type="component" value="Unassembled WGS sequence"/>
</dbReference>
<dbReference type="Pfam" id="PF13776">
    <property type="entry name" value="DUF4172"/>
    <property type="match status" value="1"/>
</dbReference>
<keyword evidence="2" id="KW-0067">ATP-binding</keyword>
<dbReference type="InterPro" id="IPR036597">
    <property type="entry name" value="Fido-like_dom_sf"/>
</dbReference>
<dbReference type="PROSITE" id="PS51459">
    <property type="entry name" value="FIDO"/>
    <property type="match status" value="1"/>
</dbReference>
<comment type="caution">
    <text evidence="4">The sequence shown here is derived from an EMBL/GenBank/DDBJ whole genome shotgun (WGS) entry which is preliminary data.</text>
</comment>
<accession>A0A7W6CQ59</accession>
<dbReference type="InterPro" id="IPR025230">
    <property type="entry name" value="DUF4172"/>
</dbReference>
<sequence length="368" mass="40636">MRWNWQQPDWPAFRYDAAALRPIEDRFLKGAGVAVGSLAHLDDEERQGLTLSLIAQEAVDSSAIEGEILDRASVQSSVARHLGLKNDQRRANAAEAGAAELMASLYQDYRAPLSNAMLFQWHAMLMNGRRDLADIGRYRTHDDPMQIVSGALHAPKVYFEAPSSSSVAEEMAAFIAWFNASAPDGAAPVSVLVRAGIAHLWFESIHPFEDGNGRLGRALAEKALAQCLDAPAITALAEIIQRNRKAYYEQLHRASLSNQVDVWLSWFADSAVAAQQRTIERVQFLIAKARLLDRLRGKINPRQEKVLLRMFAEGPDGFKGGLSAANYRTITEAASATATRDLAELVALSALRKEGELRYTRYYLSLGA</sequence>
<dbReference type="AlphaFoldDB" id="A0A7W6CQ59"/>
<name>A0A7W6CQ59_9SPHN</name>
<organism evidence="4 5">
    <name type="scientific">Novosphingobium sediminicola</name>
    <dbReference type="NCBI Taxonomy" id="563162"/>
    <lineage>
        <taxon>Bacteria</taxon>
        <taxon>Pseudomonadati</taxon>
        <taxon>Pseudomonadota</taxon>
        <taxon>Alphaproteobacteria</taxon>
        <taxon>Sphingomonadales</taxon>
        <taxon>Sphingomonadaceae</taxon>
        <taxon>Novosphingobium</taxon>
    </lineage>
</organism>
<evidence type="ECO:0000259" key="3">
    <source>
        <dbReference type="PROSITE" id="PS51459"/>
    </source>
</evidence>
<dbReference type="InterPro" id="IPR040198">
    <property type="entry name" value="Fido_containing"/>
</dbReference>
<feature type="binding site" evidence="2">
    <location>
        <begin position="247"/>
        <end position="248"/>
    </location>
    <ligand>
        <name>ATP</name>
        <dbReference type="ChEBI" id="CHEBI:30616"/>
    </ligand>
</feature>
<keyword evidence="2" id="KW-0547">Nucleotide-binding</keyword>
<dbReference type="SUPFAM" id="SSF140931">
    <property type="entry name" value="Fic-like"/>
    <property type="match status" value="1"/>
</dbReference>
<evidence type="ECO:0000313" key="5">
    <source>
        <dbReference type="Proteomes" id="UP000548867"/>
    </source>
</evidence>
<feature type="active site" evidence="1">
    <location>
        <position position="206"/>
    </location>
</feature>
<gene>
    <name evidence="4" type="ORF">GGR38_004115</name>
</gene>
<dbReference type="InterPro" id="IPR003812">
    <property type="entry name" value="Fido"/>
</dbReference>
<reference evidence="4 5" key="1">
    <citation type="submission" date="2020-08" db="EMBL/GenBank/DDBJ databases">
        <title>Genomic Encyclopedia of Type Strains, Phase IV (KMG-IV): sequencing the most valuable type-strain genomes for metagenomic binning, comparative biology and taxonomic classification.</title>
        <authorList>
            <person name="Goeker M."/>
        </authorList>
    </citation>
    <scope>NUCLEOTIDE SEQUENCE [LARGE SCALE GENOMIC DNA]</scope>
    <source>
        <strain evidence="4 5">DSM 27057</strain>
    </source>
</reference>
<evidence type="ECO:0000313" key="4">
    <source>
        <dbReference type="EMBL" id="MBB3957141.1"/>
    </source>
</evidence>
<dbReference type="Pfam" id="PF02661">
    <property type="entry name" value="Fic"/>
    <property type="match status" value="1"/>
</dbReference>
<proteinExistence type="predicted"/>
<dbReference type="PANTHER" id="PTHR13504">
    <property type="entry name" value="FIDO DOMAIN-CONTAINING PROTEIN DDB_G0283145"/>
    <property type="match status" value="1"/>
</dbReference>
<evidence type="ECO:0000256" key="1">
    <source>
        <dbReference type="PIRSR" id="PIRSR640198-1"/>
    </source>
</evidence>
<dbReference type="PANTHER" id="PTHR13504:SF33">
    <property type="entry name" value="FIC FAMILY PROTEIN"/>
    <property type="match status" value="1"/>
</dbReference>
<protein>
    <submittedName>
        <fullName evidence="4">Fic family protein</fullName>
    </submittedName>
</protein>